<sequence>MSNEDERSIIQSESSLGTSYYENKGKNSDEESTKIDNSTLNSIFERITKLEKDNETFRMLAFDLQQERDELKTKNEELENRVSELETFKESSILGDQERDFQIEEVQKTTEDLSRTSFAFSKIERRLTQNPSKMQNADQQSYISESSLGTYRSQDLNAGENRPQIDDSALQSILQRINKLEKDNQTFRNLAFDLQQERDELKKKNDKLEERVRELEIFKENTILANQERDFQIEDVRKTTECFTQKVEKEMKMLQESKRKVNSDLGEVNQTAHRPDKIHIFGQLSPIDGFGHFFELDTANENDKIAKLKNNQIGISDQLRST</sequence>
<reference evidence="3 4" key="1">
    <citation type="submission" date="2021-04" db="EMBL/GenBank/DDBJ databases">
        <authorList>
            <person name="Bliznina A."/>
        </authorList>
    </citation>
    <scope>NUCLEOTIDE SEQUENCE [LARGE SCALE GENOMIC DNA]</scope>
</reference>
<evidence type="ECO:0000313" key="3">
    <source>
        <dbReference type="EMBL" id="CAG5114334.1"/>
    </source>
</evidence>
<proteinExistence type="predicted"/>
<evidence type="ECO:0000256" key="2">
    <source>
        <dbReference type="SAM" id="MobiDB-lite"/>
    </source>
</evidence>
<evidence type="ECO:0000313" key="4">
    <source>
        <dbReference type="Proteomes" id="UP001158576"/>
    </source>
</evidence>
<feature type="region of interest" description="Disordered" evidence="2">
    <location>
        <begin position="1"/>
        <end position="38"/>
    </location>
</feature>
<feature type="coiled-coil region" evidence="1">
    <location>
        <begin position="61"/>
        <end position="88"/>
    </location>
</feature>
<dbReference type="Proteomes" id="UP001158576">
    <property type="component" value="Chromosome 2"/>
</dbReference>
<gene>
    <name evidence="3" type="ORF">OKIOD_LOCUS17158</name>
</gene>
<feature type="coiled-coil region" evidence="1">
    <location>
        <begin position="170"/>
        <end position="264"/>
    </location>
</feature>
<organism evidence="3 4">
    <name type="scientific">Oikopleura dioica</name>
    <name type="common">Tunicate</name>
    <dbReference type="NCBI Taxonomy" id="34765"/>
    <lineage>
        <taxon>Eukaryota</taxon>
        <taxon>Metazoa</taxon>
        <taxon>Chordata</taxon>
        <taxon>Tunicata</taxon>
        <taxon>Appendicularia</taxon>
        <taxon>Copelata</taxon>
        <taxon>Oikopleuridae</taxon>
        <taxon>Oikopleura</taxon>
    </lineage>
</organism>
<name>A0ABN7TEQ5_OIKDI</name>
<feature type="compositionally biased region" description="Polar residues" evidence="2">
    <location>
        <begin position="9"/>
        <end position="21"/>
    </location>
</feature>
<keyword evidence="1" id="KW-0175">Coiled coil</keyword>
<dbReference type="EMBL" id="OU015567">
    <property type="protein sequence ID" value="CAG5114334.1"/>
    <property type="molecule type" value="Genomic_DNA"/>
</dbReference>
<accession>A0ABN7TEQ5</accession>
<feature type="compositionally biased region" description="Basic and acidic residues" evidence="2">
    <location>
        <begin position="23"/>
        <end position="34"/>
    </location>
</feature>
<protein>
    <submittedName>
        <fullName evidence="3">Oidioi.mRNA.OKI2018_I69.chr2.g8393.t1.cds</fullName>
    </submittedName>
</protein>
<keyword evidence="4" id="KW-1185">Reference proteome</keyword>
<evidence type="ECO:0000256" key="1">
    <source>
        <dbReference type="SAM" id="Coils"/>
    </source>
</evidence>